<organism evidence="4 5">
    <name type="scientific">Gigaspora margarita</name>
    <dbReference type="NCBI Taxonomy" id="4874"/>
    <lineage>
        <taxon>Eukaryota</taxon>
        <taxon>Fungi</taxon>
        <taxon>Fungi incertae sedis</taxon>
        <taxon>Mucoromycota</taxon>
        <taxon>Glomeromycotina</taxon>
        <taxon>Glomeromycetes</taxon>
        <taxon>Diversisporales</taxon>
        <taxon>Gigasporaceae</taxon>
        <taxon>Gigaspora</taxon>
    </lineage>
</organism>
<dbReference type="Pfam" id="PF13768">
    <property type="entry name" value="VWA_3"/>
    <property type="match status" value="1"/>
</dbReference>
<name>A0A8H4B5W2_GIGMA</name>
<dbReference type="InterPro" id="IPR000008">
    <property type="entry name" value="C2_dom"/>
</dbReference>
<feature type="domain" description="VIT" evidence="3">
    <location>
        <begin position="1"/>
        <end position="91"/>
    </location>
</feature>
<dbReference type="SMART" id="SM00239">
    <property type="entry name" value="C2"/>
    <property type="match status" value="1"/>
</dbReference>
<sequence>MIAEEKDKIEAIYEFIISDTAAVCGFEATIDKRKVIGIVKEAEQAKNEYKEAINQGCGAYLLEEQDSGIFKCSVGNIMPRQKVEIKIKYVIEIQHDAGTDSVRFILPATIAPKYGSYVFNRKNHSTDSDYFPLEFTIICRMSSQIDNEVEGPRISKVTLNRENLYYLENDFILLIKSRNLGEPRVFIEYNPITDTNCLMLTLVPTFECSSIKHAQTNMELIFMIDSSKSMKGANIEKTIETLQLLLLSLPECCFFNVISIGHKKFHSFFEKSQKCSPINIEEAIKKAQKMTAKGGTHIYEALEWKKKKDLRIFSIGINIAVSHHFIDSIVRAGKGYAEYVSNSELMNRKAVLMLRNSLNPPIADYKITWTNESNEESQSSNTKFQQAPLKIPELYVGVRFIVYCILAKDVKSCKKIILESESKGPLHILDPIPLKGSKIHTVAAKKLIQEIEHGNYYPNHVNNKEYISEQIVHLAKSYNLSSKYTSFIAFEMQNIEDNEKKKQEIMKTMAIEKYKKIDTQDLFRFKNEHEKSLIIELEKQKEIENKKDADLKKIYEKKIMMEFEKESENQITIEIEKKECEKTTMIKNHKELQRKMELKKEQLKKENVIESQKKAEIHKKQLKKENVIEKAELQIKQHKLLDCADHKEIDIPIDVIPVVKKETRNKKLKSPESEPWWKTGLTLSYLNTAAPHHKKQWEDKDKKAHEYLSDQIKDSSTEKELLDCTDKYVDEKVTKKVKKDHKKYVAITIVQDAASPDKCRKIVSKQKDDGSIELYDSVCKELEAPKEDIITTIKKKITNEKLKLPEHSTSLSTAINLSYLKNAVSKYEGLWREKYNKEEEIITTQFPSGDFFIKSATSTSGVSTLSIPFQNLVIDIKRSLFMSWGAVKDGTKAIVAKQESDINQDDHQLWSHEDGWLINKQTNLCLEVESVKEEIYLSVHHKRRPNQANNQRWILTPEGRIALKNNPSLWRVIRIELISAKDLRNIDSSIKGKCYVRVFNEDKEIVARTNFIDNNLNPIWNEVHYLPVKKFSDKFLLDLSNLSVEGQIYYKAKFFSLEPIPQSTPDFLRNLKEKPFNLSTFYVVVTLQKPNGSFPSSDKLANLFGFETPGELLDLYKSHCYEDHILGINQTAWTTSMIMWFLQCILKKYRSE</sequence>
<dbReference type="PROSITE" id="PS51468">
    <property type="entry name" value="VIT"/>
    <property type="match status" value="1"/>
</dbReference>
<dbReference type="InterPro" id="IPR035992">
    <property type="entry name" value="Ricin_B-like_lectins"/>
</dbReference>
<protein>
    <submittedName>
        <fullName evidence="4">von willebrand domain-containing protein</fullName>
    </submittedName>
</protein>
<dbReference type="Gene3D" id="3.40.50.410">
    <property type="entry name" value="von Willebrand factor, type A domain"/>
    <property type="match status" value="1"/>
</dbReference>
<dbReference type="InterPro" id="IPR036465">
    <property type="entry name" value="vWFA_dom_sf"/>
</dbReference>
<dbReference type="InterPro" id="IPR002035">
    <property type="entry name" value="VWF_A"/>
</dbReference>
<accession>A0A8H4B5W2</accession>
<dbReference type="InterPro" id="IPR035892">
    <property type="entry name" value="C2_domain_sf"/>
</dbReference>
<feature type="coiled-coil region" evidence="1">
    <location>
        <begin position="575"/>
        <end position="625"/>
    </location>
</feature>
<dbReference type="Proteomes" id="UP000439903">
    <property type="component" value="Unassembled WGS sequence"/>
</dbReference>
<evidence type="ECO:0000313" key="4">
    <source>
        <dbReference type="EMBL" id="KAF0562113.1"/>
    </source>
</evidence>
<feature type="domain" description="C2" evidence="2">
    <location>
        <begin position="955"/>
        <end position="1080"/>
    </location>
</feature>
<dbReference type="EMBL" id="WTPW01000003">
    <property type="protein sequence ID" value="KAF0562113.1"/>
    <property type="molecule type" value="Genomic_DNA"/>
</dbReference>
<dbReference type="InterPro" id="IPR013694">
    <property type="entry name" value="VIT"/>
</dbReference>
<dbReference type="PANTHER" id="PTHR45737">
    <property type="entry name" value="VON WILLEBRAND FACTOR A DOMAIN-CONTAINING PROTEIN 5A"/>
    <property type="match status" value="1"/>
</dbReference>
<dbReference type="Gene3D" id="2.60.40.150">
    <property type="entry name" value="C2 domain"/>
    <property type="match status" value="1"/>
</dbReference>
<dbReference type="AlphaFoldDB" id="A0A8H4B5W2"/>
<dbReference type="Gene3D" id="2.80.10.50">
    <property type="match status" value="1"/>
</dbReference>
<keyword evidence="5" id="KW-1185">Reference proteome</keyword>
<evidence type="ECO:0000259" key="2">
    <source>
        <dbReference type="PROSITE" id="PS50004"/>
    </source>
</evidence>
<dbReference type="Pfam" id="PF08487">
    <property type="entry name" value="VIT"/>
    <property type="match status" value="1"/>
</dbReference>
<dbReference type="Pfam" id="PF00168">
    <property type="entry name" value="C2"/>
    <property type="match status" value="1"/>
</dbReference>
<evidence type="ECO:0000313" key="5">
    <source>
        <dbReference type="Proteomes" id="UP000439903"/>
    </source>
</evidence>
<dbReference type="SMART" id="SM00609">
    <property type="entry name" value="VIT"/>
    <property type="match status" value="1"/>
</dbReference>
<comment type="caution">
    <text evidence="4">The sequence shown here is derived from an EMBL/GenBank/DDBJ whole genome shotgun (WGS) entry which is preliminary data.</text>
</comment>
<reference evidence="4 5" key="1">
    <citation type="journal article" date="2019" name="Environ. Microbiol.">
        <title>At the nexus of three kingdoms: the genome of the mycorrhizal fungus Gigaspora margarita provides insights into plant, endobacterial and fungal interactions.</title>
        <authorList>
            <person name="Venice F."/>
            <person name="Ghignone S."/>
            <person name="Salvioli di Fossalunga A."/>
            <person name="Amselem J."/>
            <person name="Novero M."/>
            <person name="Xianan X."/>
            <person name="Sedzielewska Toro K."/>
            <person name="Morin E."/>
            <person name="Lipzen A."/>
            <person name="Grigoriev I.V."/>
            <person name="Henrissat B."/>
            <person name="Martin F.M."/>
            <person name="Bonfante P."/>
        </authorList>
    </citation>
    <scope>NUCLEOTIDE SEQUENCE [LARGE SCALE GENOMIC DNA]</scope>
    <source>
        <strain evidence="4 5">BEG34</strain>
    </source>
</reference>
<evidence type="ECO:0000259" key="3">
    <source>
        <dbReference type="PROSITE" id="PS51468"/>
    </source>
</evidence>
<gene>
    <name evidence="4" type="ORF">F8M41_009250</name>
</gene>
<dbReference type="SUPFAM" id="SSF50370">
    <property type="entry name" value="Ricin B-like lectins"/>
    <property type="match status" value="1"/>
</dbReference>
<dbReference type="PANTHER" id="PTHR45737:SF6">
    <property type="entry name" value="VON WILLEBRAND FACTOR A DOMAIN-CONTAINING PROTEIN 5A"/>
    <property type="match status" value="1"/>
</dbReference>
<proteinExistence type="predicted"/>
<dbReference type="OrthoDB" id="9895617at2759"/>
<evidence type="ECO:0000256" key="1">
    <source>
        <dbReference type="SAM" id="Coils"/>
    </source>
</evidence>
<dbReference type="SUPFAM" id="SSF53300">
    <property type="entry name" value="vWA-like"/>
    <property type="match status" value="1"/>
</dbReference>
<dbReference type="SUPFAM" id="SSF49562">
    <property type="entry name" value="C2 domain (Calcium/lipid-binding domain, CaLB)"/>
    <property type="match status" value="1"/>
</dbReference>
<dbReference type="PROSITE" id="PS50004">
    <property type="entry name" value="C2"/>
    <property type="match status" value="1"/>
</dbReference>
<keyword evidence="1" id="KW-0175">Coiled coil</keyword>